<name>A0A1D1UNH6_RAMVA</name>
<organism evidence="1 2">
    <name type="scientific">Ramazzottius varieornatus</name>
    <name type="common">Water bear</name>
    <name type="synonym">Tardigrade</name>
    <dbReference type="NCBI Taxonomy" id="947166"/>
    <lineage>
        <taxon>Eukaryota</taxon>
        <taxon>Metazoa</taxon>
        <taxon>Ecdysozoa</taxon>
        <taxon>Tardigrada</taxon>
        <taxon>Eutardigrada</taxon>
        <taxon>Parachela</taxon>
        <taxon>Hypsibioidea</taxon>
        <taxon>Ramazzottiidae</taxon>
        <taxon>Ramazzottius</taxon>
    </lineage>
</organism>
<protein>
    <submittedName>
        <fullName evidence="1">Uncharacterized protein</fullName>
    </submittedName>
</protein>
<dbReference type="AlphaFoldDB" id="A0A1D1UNH6"/>
<reference evidence="1 2" key="1">
    <citation type="journal article" date="2016" name="Nat. Commun.">
        <title>Extremotolerant tardigrade genome and improved radiotolerance of human cultured cells by tardigrade-unique protein.</title>
        <authorList>
            <person name="Hashimoto T."/>
            <person name="Horikawa D.D."/>
            <person name="Saito Y."/>
            <person name="Kuwahara H."/>
            <person name="Kozuka-Hata H."/>
            <person name="Shin-I T."/>
            <person name="Minakuchi Y."/>
            <person name="Ohishi K."/>
            <person name="Motoyama A."/>
            <person name="Aizu T."/>
            <person name="Enomoto A."/>
            <person name="Kondo K."/>
            <person name="Tanaka S."/>
            <person name="Hara Y."/>
            <person name="Koshikawa S."/>
            <person name="Sagara H."/>
            <person name="Miura T."/>
            <person name="Yokobori S."/>
            <person name="Miyagawa K."/>
            <person name="Suzuki Y."/>
            <person name="Kubo T."/>
            <person name="Oyama M."/>
            <person name="Kohara Y."/>
            <person name="Fujiyama A."/>
            <person name="Arakawa K."/>
            <person name="Katayama T."/>
            <person name="Toyoda A."/>
            <person name="Kunieda T."/>
        </authorList>
    </citation>
    <scope>NUCLEOTIDE SEQUENCE [LARGE SCALE GENOMIC DNA]</scope>
    <source>
        <strain evidence="1 2">YOKOZUNA-1</strain>
    </source>
</reference>
<evidence type="ECO:0000313" key="1">
    <source>
        <dbReference type="EMBL" id="GAU91266.1"/>
    </source>
</evidence>
<proteinExistence type="predicted"/>
<keyword evidence="2" id="KW-1185">Reference proteome</keyword>
<comment type="caution">
    <text evidence="1">The sequence shown here is derived from an EMBL/GenBank/DDBJ whole genome shotgun (WGS) entry which is preliminary data.</text>
</comment>
<gene>
    <name evidence="1" type="primary">RvY_03556-1</name>
    <name evidence="1" type="synonym">RvY_03556.1</name>
    <name evidence="1" type="ORF">RvY_03556</name>
</gene>
<sequence length="77" mass="8653">MDIAKWENVSHADKRCRSTCEESSKDLVAVGKWFLDDLLKILLNIDPKNLNADETGLRWPNVGIWSLVIGGKQETGL</sequence>
<dbReference type="EMBL" id="BDGG01000002">
    <property type="protein sequence ID" value="GAU91266.1"/>
    <property type="molecule type" value="Genomic_DNA"/>
</dbReference>
<evidence type="ECO:0000313" key="2">
    <source>
        <dbReference type="Proteomes" id="UP000186922"/>
    </source>
</evidence>
<accession>A0A1D1UNH6</accession>
<dbReference type="Proteomes" id="UP000186922">
    <property type="component" value="Unassembled WGS sequence"/>
</dbReference>